<dbReference type="Pfam" id="PF11202">
    <property type="entry name" value="StiP"/>
    <property type="match status" value="1"/>
</dbReference>
<dbReference type="Proteomes" id="UP000036923">
    <property type="component" value="Unassembled WGS sequence"/>
</dbReference>
<evidence type="ECO:0000259" key="2">
    <source>
        <dbReference type="Pfam" id="PF15608"/>
    </source>
</evidence>
<dbReference type="STRING" id="398512.Bccel_5703"/>
<keyword evidence="4" id="KW-1185">Reference proteome</keyword>
<evidence type="ECO:0000313" key="3">
    <source>
        <dbReference type="EMBL" id="KNY30423.1"/>
    </source>
</evidence>
<proteinExistence type="predicted"/>
<name>A0A0L6JX44_9FIRM</name>
<feature type="domain" description="PELOTA RNA-binding" evidence="2">
    <location>
        <begin position="301"/>
        <end position="381"/>
    </location>
</feature>
<comment type="caution">
    <text evidence="3">The sequence shown here is derived from an EMBL/GenBank/DDBJ whole genome shotgun (WGS) entry which is preliminary data.</text>
</comment>
<dbReference type="InterPro" id="IPR048336">
    <property type="entry name" value="StiP-like"/>
</dbReference>
<dbReference type="InterPro" id="IPR011215">
    <property type="entry name" value="StiP_N"/>
</dbReference>
<sequence length="384" mass="43197">MSNLVDNTAINNIHNENTKMLYTFSGSYDITDVCFLLKEISGLISESDTLYREKAIQSGTHYSEMLPVEYKPSDDYIKMFHRSLDESAPKLAHATAVVANKILRNRGKNIVLVSLARAGTPVGILIKRYLKEKMGLEVSHYSVSIIRGKGIDENAVRYIINNHKEQQIQFIDGWTGKGMITRVLNQSCSDLYTKTGIMLNTDLAVLADPGHCVSTYGTREDFLIPSACLNSTVSGLISRTVHRSDLIGDNDFHGVKFYKELIAEDLSNYFIDKITSCFFSIDNSNLASLVDNEPSDIEPSWIGMKDVEDVGKLYSIDDINHIKPGIGETIRVLLRRVPWKVLVKDINDKSLCNVLQLAREKNVEVEQYDLKSYKCIGLIKQMGR</sequence>
<evidence type="ECO:0000259" key="1">
    <source>
        <dbReference type="Pfam" id="PF11202"/>
    </source>
</evidence>
<gene>
    <name evidence="3" type="ORF">Bccel_5703</name>
</gene>
<dbReference type="AlphaFoldDB" id="A0A0L6JX44"/>
<dbReference type="InterPro" id="IPR028157">
    <property type="entry name" value="PELOTA_dom"/>
</dbReference>
<dbReference type="eggNOG" id="COG1358">
    <property type="taxonomic scope" value="Bacteria"/>
</dbReference>
<evidence type="ECO:0000313" key="4">
    <source>
        <dbReference type="Proteomes" id="UP000036923"/>
    </source>
</evidence>
<feature type="domain" description="Cysteine protease StiP N-terminal" evidence="1">
    <location>
        <begin position="26"/>
        <end position="274"/>
    </location>
</feature>
<dbReference type="EMBL" id="LGTC01000001">
    <property type="protein sequence ID" value="KNY30423.1"/>
    <property type="molecule type" value="Genomic_DNA"/>
</dbReference>
<dbReference type="Pfam" id="PF15608">
    <property type="entry name" value="PELOTA_1"/>
    <property type="match status" value="1"/>
</dbReference>
<protein>
    <submittedName>
        <fullName evidence="3">Uncharacterized protein</fullName>
    </submittedName>
</protein>
<dbReference type="PATRIC" id="fig|398512.5.peg.5980"/>
<organism evidence="3 4">
    <name type="scientific">Pseudobacteroides cellulosolvens ATCC 35603 = DSM 2933</name>
    <dbReference type="NCBI Taxonomy" id="398512"/>
    <lineage>
        <taxon>Bacteria</taxon>
        <taxon>Bacillati</taxon>
        <taxon>Bacillota</taxon>
        <taxon>Clostridia</taxon>
        <taxon>Eubacteriales</taxon>
        <taxon>Oscillospiraceae</taxon>
        <taxon>Pseudobacteroides</taxon>
    </lineage>
</organism>
<reference evidence="4" key="1">
    <citation type="submission" date="2015-07" db="EMBL/GenBank/DDBJ databases">
        <title>Near-Complete Genome Sequence of the Cellulolytic Bacterium Bacteroides (Pseudobacteroides) cellulosolvens ATCC 35603.</title>
        <authorList>
            <person name="Dassa B."/>
            <person name="Utturkar S.M."/>
            <person name="Klingeman D.M."/>
            <person name="Hurt R.A."/>
            <person name="Keller M."/>
            <person name="Xu J."/>
            <person name="Reddy Y.H.K."/>
            <person name="Borovok I."/>
            <person name="Grinberg I.R."/>
            <person name="Lamed R."/>
            <person name="Zhivin O."/>
            <person name="Bayer E.A."/>
            <person name="Brown S.D."/>
        </authorList>
    </citation>
    <scope>NUCLEOTIDE SEQUENCE [LARGE SCALE GENOMIC DNA]</scope>
    <source>
        <strain evidence="4">DSM 2933</strain>
    </source>
</reference>
<dbReference type="RefSeq" id="WP_242853098.1">
    <property type="nucleotide sequence ID" value="NZ_JQKC01000010.1"/>
</dbReference>
<dbReference type="PIRSF" id="PIRSF020979">
    <property type="entry name" value="UCP020979"/>
    <property type="match status" value="1"/>
</dbReference>
<accession>A0A0L6JX44</accession>